<feature type="compositionally biased region" description="Polar residues" evidence="10">
    <location>
        <begin position="755"/>
        <end position="773"/>
    </location>
</feature>
<feature type="compositionally biased region" description="Polar residues" evidence="10">
    <location>
        <begin position="1277"/>
        <end position="1286"/>
    </location>
</feature>
<feature type="compositionally biased region" description="Low complexity" evidence="10">
    <location>
        <begin position="124"/>
        <end position="145"/>
    </location>
</feature>
<evidence type="ECO:0000256" key="8">
    <source>
        <dbReference type="ARBA" id="ARBA00031348"/>
    </source>
</evidence>
<evidence type="ECO:0000256" key="5">
    <source>
        <dbReference type="ARBA" id="ARBA00022927"/>
    </source>
</evidence>
<feature type="region of interest" description="Disordered" evidence="10">
    <location>
        <begin position="315"/>
        <end position="352"/>
    </location>
</feature>
<dbReference type="Pfam" id="PF20653">
    <property type="entry name" value="COG6_C"/>
    <property type="match status" value="1"/>
</dbReference>
<feature type="compositionally biased region" description="Low complexity" evidence="10">
    <location>
        <begin position="1252"/>
        <end position="1276"/>
    </location>
</feature>
<comment type="caution">
    <text evidence="13">The sequence shown here is derived from an EMBL/GenBank/DDBJ whole genome shotgun (WGS) entry which is preliminary data.</text>
</comment>
<dbReference type="GO" id="GO:0006891">
    <property type="term" value="P:intra-Golgi vesicle-mediated transport"/>
    <property type="evidence" value="ECO:0007669"/>
    <property type="project" value="UniProtKB-UniRule"/>
</dbReference>
<feature type="compositionally biased region" description="Polar residues" evidence="10">
    <location>
        <begin position="1374"/>
        <end position="1393"/>
    </location>
</feature>
<evidence type="ECO:0000256" key="9">
    <source>
        <dbReference type="RuleBase" id="RU365075"/>
    </source>
</evidence>
<evidence type="ECO:0000256" key="10">
    <source>
        <dbReference type="SAM" id="MobiDB-lite"/>
    </source>
</evidence>
<evidence type="ECO:0000256" key="2">
    <source>
        <dbReference type="ARBA" id="ARBA00011023"/>
    </source>
</evidence>
<feature type="compositionally biased region" description="Basic and acidic residues" evidence="10">
    <location>
        <begin position="852"/>
        <end position="869"/>
    </location>
</feature>
<dbReference type="InterPro" id="IPR010490">
    <property type="entry name" value="COG6"/>
</dbReference>
<feature type="region of interest" description="Disordered" evidence="10">
    <location>
        <begin position="948"/>
        <end position="1029"/>
    </location>
</feature>
<feature type="region of interest" description="Disordered" evidence="10">
    <location>
        <begin position="124"/>
        <end position="169"/>
    </location>
</feature>
<dbReference type="PANTHER" id="PTHR21506">
    <property type="entry name" value="COMPONENT OF OLIGOMERIC GOLGI COMPLEX 6"/>
    <property type="match status" value="1"/>
</dbReference>
<keyword evidence="6 9" id="KW-0333">Golgi apparatus</keyword>
<feature type="region of interest" description="Disordered" evidence="10">
    <location>
        <begin position="1578"/>
        <end position="1598"/>
    </location>
</feature>
<keyword evidence="5 9" id="KW-0653">Protein transport</keyword>
<feature type="compositionally biased region" description="Basic and acidic residues" evidence="10">
    <location>
        <begin position="1394"/>
        <end position="1403"/>
    </location>
</feature>
<dbReference type="InterPro" id="IPR048369">
    <property type="entry name" value="COG6_C"/>
</dbReference>
<sequence length="1831" mass="201693">MKNENSLISLLLSLPSSNLVLLGFSQEKLSLPVDLPFSRKCSLALEKEMETIPAARPPSVAAGAASSSSLDRFSSSPHQQHHNHPLARKAERILSRPLDLTYLPDALSSLSSVFVSSPFGGHPAAPTASSSSHSTPSSLHNTSSSFPFDENSQNGDRTDTKTSSSSFHGSSQSLLSLSSPVALASTPAALSALLYRERLRIHAECLSAFSPIRSKVHALSSRVQSLQSTFGEVSVHLRHSQHQLKPLLRQVSQLRSTYEHLQERQKLCQLLLDKLQLSPHHLKSLTATYPISTDGRSEGEGTSSSSLQVATDATYDQGKDTSSSNNLLSSSKAPQLHQQSSSSSSSSPPLPTQSVMIHIDTDFFVALQELEKVRRRALRLQAIPSESIELHLSSREEFPHSRFLSSSSSQLMAPAPSSFSSKRNSDEGRRGLSQFSSSFHPLHSTHPTDLHVINTRELADYILQETADLREMAYERLYLWVQGLFRQASGVEEEGAHGGVGGEKFLSISQNGQSIKKNEGVSLKSMKNYAVILRREERMSQSGVSHDKTSSCYSRGHEDAWLRASIQRNDNRRNNEEGERGSEESSRYDASYEVEKFSRFLSALGGMRRKSEIQVMLSHGWFLSQDGHKKSGKKEDEEKEERQGETHRVSYADQGLSAVDSSQAFIGDRKKTSSDRPGNKHSKPDEDHLPPLLFRAFLALRDRPPYLIDCIHEYLHLRSVCVYESIFGIRDNASSVRTSTVGGGGHLKKKGSSHTNSVPTSQHPHLSHGSTASSLVKSPLQQILFTKSVFRVAHHFALKWMEAEDQEEVQMRRGKSASETCRLKDGEKEADCLLDAKCNDVSHQMNTHKRRTQQDKKAGFTEKDRRREYEEETSALPLEVFLRAEPVHFIKEVLERFCRYAAVERSIVQGLLTLCSYSPSLQTPTSLSKKETGDNEGEVQARMLSCMQETDGRESMKRDQEGAYISSRSSIAPSQSQPCGPPILPGDSSSVHQPVPSLEDLSRHTTSHPSHGPYSSLTQGSYAGPLSSGDHSLGHRPMGGIEEKEYETCLRNDSAIIYSDGNRLLGEILHTSIQHFKLAVEKSFSMMILNTGRGDAGALISSLGLGGRHQQQQATVLSHYPSRSQQLHYVLGILLIVRLLDSYAQALHALLLFHPSSVSHSSSRPSQVYTCDAEGDSESITTTTVSTAGTVATERERAGVLSDNKGWRGGLDRGGGVGGAVDRRKENYEGSEENQRKESVEERFGGMPLDASSLSSSSSVSPNQGSGLLPPSALSSTADRSQTYQGMNGGGRRQGERLEDDGRTTLNEEESKQSSYPPVLQLVQYCEGLAEKGEEMFLSLWERHLIQTTTPTSSASAEACLSSLILAGHLSPPSHENPTLLNDTPSTSKSSETQQRDGLEKHGNMTIGGGSSSSRGNAVFFELIEKLQEVLEILYTPLLSRSEEKVLILLATGIASKLELDPETWRGIANQTHPYRQSKTGRGDHLELSFSCEDNDGGVWKEELSNLIQMKTKKTGQPDPGVDKHHVDGIRMYKDSTRECENGGGLQGLVRGSILFTDGRRSRITGLRGGQTLRFLAGETSNGRRSDDEKSSHNIESEELHSWVEGSIAPLLNFCRQDALRFHNPAETAVCLVNAYACAQEPLCRYKVCGSYVHLLSELVDQQITKLIEIEAEASLKSLGLFERLQVVRKAVERKSDVLTASGKKGETDGWEKSQDRKEMNGDSMEKKGGVSSTKSALQVSDKDLPESEGGKLLSVEELKKFFREFYMALYSTNALHLGYISRLMHRHLRSRAIIQVSKAVLQAYTEVYVHTIALGLATHTPEEIAVLLDV</sequence>
<feature type="compositionally biased region" description="Low complexity" evidence="10">
    <location>
        <begin position="965"/>
        <end position="978"/>
    </location>
</feature>
<keyword evidence="14" id="KW-1185">Reference proteome</keyword>
<feature type="region of interest" description="Disordered" evidence="10">
    <location>
        <begin position="403"/>
        <end position="440"/>
    </location>
</feature>
<dbReference type="GO" id="GO:0000139">
    <property type="term" value="C:Golgi membrane"/>
    <property type="evidence" value="ECO:0007669"/>
    <property type="project" value="UniProtKB-SubCell"/>
</dbReference>
<dbReference type="RefSeq" id="XP_067922378.1">
    <property type="nucleotide sequence ID" value="XM_068065638.1"/>
</dbReference>
<feature type="compositionally biased region" description="Basic and acidic residues" evidence="10">
    <location>
        <begin position="569"/>
        <end position="587"/>
    </location>
</feature>
<dbReference type="GO" id="GO:0017119">
    <property type="term" value="C:Golgi transport complex"/>
    <property type="evidence" value="ECO:0007669"/>
    <property type="project" value="UniProtKB-UniRule"/>
</dbReference>
<feature type="region of interest" description="Disordered" evidence="10">
    <location>
        <begin position="626"/>
        <end position="687"/>
    </location>
</feature>
<feature type="region of interest" description="Disordered" evidence="10">
    <location>
        <begin position="564"/>
        <end position="588"/>
    </location>
</feature>
<feature type="compositionally biased region" description="Basic and acidic residues" evidence="10">
    <location>
        <begin position="1293"/>
        <end position="1303"/>
    </location>
</feature>
<feature type="compositionally biased region" description="Basic and acidic residues" evidence="10">
    <location>
        <begin position="1221"/>
        <end position="1244"/>
    </location>
</feature>
<dbReference type="EMBL" id="MIGC01002646">
    <property type="protein sequence ID" value="PHJ20692.1"/>
    <property type="molecule type" value="Genomic_DNA"/>
</dbReference>
<evidence type="ECO:0000313" key="14">
    <source>
        <dbReference type="Proteomes" id="UP000221165"/>
    </source>
</evidence>
<feature type="compositionally biased region" description="Basic and acidic residues" evidence="10">
    <location>
        <begin position="667"/>
        <end position="687"/>
    </location>
</feature>
<keyword evidence="7 9" id="KW-0472">Membrane</keyword>
<dbReference type="InterPro" id="IPR048368">
    <property type="entry name" value="COG6_N"/>
</dbReference>
<feature type="region of interest" description="Disordered" evidence="10">
    <location>
        <begin position="737"/>
        <end position="773"/>
    </location>
</feature>
<feature type="compositionally biased region" description="Basic and acidic residues" evidence="10">
    <location>
        <begin position="626"/>
        <end position="650"/>
    </location>
</feature>
<protein>
    <recommendedName>
        <fullName evidence="3 9">Conserved oligomeric Golgi complex subunit 6</fullName>
        <shortName evidence="9">COG complex subunit 6</shortName>
    </recommendedName>
    <alternativeName>
        <fullName evidence="8 9">Component of oligomeric Golgi complex 6</fullName>
    </alternativeName>
</protein>
<dbReference type="VEuPathDB" id="ToxoDB:CSUI_005462"/>
<proteinExistence type="inferred from homology"/>
<organism evidence="13 14">
    <name type="scientific">Cystoisospora suis</name>
    <dbReference type="NCBI Taxonomy" id="483139"/>
    <lineage>
        <taxon>Eukaryota</taxon>
        <taxon>Sar</taxon>
        <taxon>Alveolata</taxon>
        <taxon>Apicomplexa</taxon>
        <taxon>Conoidasida</taxon>
        <taxon>Coccidia</taxon>
        <taxon>Eucoccidiorida</taxon>
        <taxon>Eimeriorina</taxon>
        <taxon>Sarcocystidae</taxon>
        <taxon>Cystoisospora</taxon>
    </lineage>
</organism>
<evidence type="ECO:0000256" key="3">
    <source>
        <dbReference type="ARBA" id="ARBA00020973"/>
    </source>
</evidence>
<feature type="compositionally biased region" description="Low complexity" evidence="10">
    <location>
        <begin position="322"/>
        <end position="347"/>
    </location>
</feature>
<feature type="compositionally biased region" description="Low complexity" evidence="10">
    <location>
        <begin position="404"/>
        <end position="418"/>
    </location>
</feature>
<feature type="compositionally biased region" description="Low complexity" evidence="10">
    <location>
        <begin position="54"/>
        <end position="78"/>
    </location>
</feature>
<comment type="similarity">
    <text evidence="2 9">Belongs to the COG6 family.</text>
</comment>
<comment type="subcellular location">
    <subcellularLocation>
        <location evidence="1 9">Golgi apparatus membrane</location>
        <topology evidence="1 9">Peripheral membrane protein</topology>
    </subcellularLocation>
</comment>
<feature type="domain" description="Conserved Oligomeric Golgi complex subunit 6 C-terminal" evidence="12">
    <location>
        <begin position="1589"/>
        <end position="1829"/>
    </location>
</feature>
<evidence type="ECO:0000256" key="7">
    <source>
        <dbReference type="ARBA" id="ARBA00023136"/>
    </source>
</evidence>
<dbReference type="GeneID" id="94428849"/>
<evidence type="ECO:0000256" key="1">
    <source>
        <dbReference type="ARBA" id="ARBA00004395"/>
    </source>
</evidence>
<evidence type="ECO:0000259" key="12">
    <source>
        <dbReference type="Pfam" id="PF20653"/>
    </source>
</evidence>
<feature type="compositionally biased region" description="Polar residues" evidence="10">
    <location>
        <begin position="1007"/>
        <end position="1021"/>
    </location>
</feature>
<evidence type="ECO:0000256" key="6">
    <source>
        <dbReference type="ARBA" id="ARBA00023034"/>
    </source>
</evidence>
<reference evidence="13 14" key="1">
    <citation type="journal article" date="2017" name="Int. J. Parasitol.">
        <title>The genome of the protozoan parasite Cystoisospora suis and a reverse vaccinology approach to identify vaccine candidates.</title>
        <authorList>
            <person name="Palmieri N."/>
            <person name="Shrestha A."/>
            <person name="Ruttkowski B."/>
            <person name="Beck T."/>
            <person name="Vogl C."/>
            <person name="Tomley F."/>
            <person name="Blake D.P."/>
            <person name="Joachim A."/>
        </authorList>
    </citation>
    <scope>NUCLEOTIDE SEQUENCE [LARGE SCALE GENOMIC DNA]</scope>
    <source>
        <strain evidence="13 14">Wien I</strain>
    </source>
</reference>
<feature type="compositionally biased region" description="Gly residues" evidence="10">
    <location>
        <begin position="1207"/>
        <end position="1219"/>
    </location>
</feature>
<gene>
    <name evidence="13" type="ORF">CSUI_005462</name>
</gene>
<comment type="subunit">
    <text evidence="9">Component of the conserved oligomeric Golgi complex.</text>
</comment>
<dbReference type="OrthoDB" id="272987at2759"/>
<name>A0A2C6KXG2_9APIC</name>
<dbReference type="GO" id="GO:0015031">
    <property type="term" value="P:protein transport"/>
    <property type="evidence" value="ECO:0007669"/>
    <property type="project" value="UniProtKB-KW"/>
</dbReference>
<evidence type="ECO:0000313" key="13">
    <source>
        <dbReference type="EMBL" id="PHJ20692.1"/>
    </source>
</evidence>
<dbReference type="Pfam" id="PF06419">
    <property type="entry name" value="COG6_N"/>
    <property type="match status" value="1"/>
</dbReference>
<accession>A0A2C6KXG2</accession>
<dbReference type="PANTHER" id="PTHR21506:SF0">
    <property type="entry name" value="CONSERVED OLIGOMERIC GOLGI COMPLEX SUBUNIT 6"/>
    <property type="match status" value="1"/>
</dbReference>
<keyword evidence="4 9" id="KW-0813">Transport</keyword>
<evidence type="ECO:0000259" key="11">
    <source>
        <dbReference type="Pfam" id="PF06419"/>
    </source>
</evidence>
<feature type="region of interest" description="Disordered" evidence="10">
    <location>
        <begin position="1193"/>
        <end position="1315"/>
    </location>
</feature>
<feature type="region of interest" description="Disordered" evidence="10">
    <location>
        <begin position="845"/>
        <end position="869"/>
    </location>
</feature>
<feature type="region of interest" description="Disordered" evidence="10">
    <location>
        <begin position="1372"/>
        <end position="1412"/>
    </location>
</feature>
<feature type="region of interest" description="Disordered" evidence="10">
    <location>
        <begin position="1702"/>
        <end position="1748"/>
    </location>
</feature>
<comment type="function">
    <text evidence="9">Required for normal Golgi function.</text>
</comment>
<feature type="domain" description="Conserved oligomeric complex COG6 N-terminal" evidence="11">
    <location>
        <begin position="192"/>
        <end position="287"/>
    </location>
</feature>
<dbReference type="Proteomes" id="UP000221165">
    <property type="component" value="Unassembled WGS sequence"/>
</dbReference>
<feature type="compositionally biased region" description="Basic and acidic residues" evidence="10">
    <location>
        <begin position="950"/>
        <end position="961"/>
    </location>
</feature>
<feature type="compositionally biased region" description="Basic and acidic residues" evidence="10">
    <location>
        <begin position="1582"/>
        <end position="1598"/>
    </location>
</feature>
<feature type="compositionally biased region" description="Basic and acidic residues" evidence="10">
    <location>
        <begin position="1704"/>
        <end position="1729"/>
    </location>
</feature>
<evidence type="ECO:0000256" key="4">
    <source>
        <dbReference type="ARBA" id="ARBA00022448"/>
    </source>
</evidence>
<feature type="region of interest" description="Disordered" evidence="10">
    <location>
        <begin position="54"/>
        <end position="87"/>
    </location>
</feature>